<dbReference type="InterPro" id="IPR058031">
    <property type="entry name" value="AAA_lid_NorR"/>
</dbReference>
<evidence type="ECO:0000256" key="1">
    <source>
        <dbReference type="ARBA" id="ARBA00022553"/>
    </source>
</evidence>
<organism evidence="8">
    <name type="scientific">mine drainage metagenome</name>
    <dbReference type="NCBI Taxonomy" id="410659"/>
    <lineage>
        <taxon>unclassified sequences</taxon>
        <taxon>metagenomes</taxon>
        <taxon>ecological metagenomes</taxon>
    </lineage>
</organism>
<dbReference type="GO" id="GO:0043565">
    <property type="term" value="F:sequence-specific DNA binding"/>
    <property type="evidence" value="ECO:0007669"/>
    <property type="project" value="InterPro"/>
</dbReference>
<dbReference type="GO" id="GO:0000160">
    <property type="term" value="P:phosphorelay signal transduction system"/>
    <property type="evidence" value="ECO:0007669"/>
    <property type="project" value="InterPro"/>
</dbReference>
<keyword evidence="3" id="KW-0067">ATP-binding</keyword>
<dbReference type="InterPro" id="IPR009057">
    <property type="entry name" value="Homeodomain-like_sf"/>
</dbReference>
<feature type="domain" description="Response regulatory" evidence="7">
    <location>
        <begin position="19"/>
        <end position="134"/>
    </location>
</feature>
<feature type="domain" description="Sigma-54 factor interaction" evidence="6">
    <location>
        <begin position="149"/>
        <end position="345"/>
    </location>
</feature>
<dbReference type="Pfam" id="PF25601">
    <property type="entry name" value="AAA_lid_14"/>
    <property type="match status" value="1"/>
</dbReference>
<dbReference type="InterPro" id="IPR002078">
    <property type="entry name" value="Sigma_54_int"/>
</dbReference>
<evidence type="ECO:0000256" key="2">
    <source>
        <dbReference type="ARBA" id="ARBA00022741"/>
    </source>
</evidence>
<evidence type="ECO:0000256" key="4">
    <source>
        <dbReference type="ARBA" id="ARBA00023015"/>
    </source>
</evidence>
<reference evidence="8" key="1">
    <citation type="submission" date="2016-10" db="EMBL/GenBank/DDBJ databases">
        <title>Sequence of Gallionella enrichment culture.</title>
        <authorList>
            <person name="Poehlein A."/>
            <person name="Muehling M."/>
            <person name="Daniel R."/>
        </authorList>
    </citation>
    <scope>NUCLEOTIDE SEQUENCE</scope>
</reference>
<dbReference type="Pfam" id="PF02954">
    <property type="entry name" value="HTH_8"/>
    <property type="match status" value="1"/>
</dbReference>
<dbReference type="SUPFAM" id="SSF52540">
    <property type="entry name" value="P-loop containing nucleoside triphosphate hydrolases"/>
    <property type="match status" value="1"/>
</dbReference>
<dbReference type="Pfam" id="PF14532">
    <property type="entry name" value="Sigma54_activ_2"/>
    <property type="match status" value="1"/>
</dbReference>
<dbReference type="Pfam" id="PF00072">
    <property type="entry name" value="Response_reg"/>
    <property type="match status" value="1"/>
</dbReference>
<keyword evidence="4" id="KW-0805">Transcription regulation</keyword>
<dbReference type="SMART" id="SM00448">
    <property type="entry name" value="REC"/>
    <property type="match status" value="1"/>
</dbReference>
<dbReference type="GO" id="GO:0006355">
    <property type="term" value="P:regulation of DNA-templated transcription"/>
    <property type="evidence" value="ECO:0007669"/>
    <property type="project" value="InterPro"/>
</dbReference>
<dbReference type="InterPro" id="IPR002197">
    <property type="entry name" value="HTH_Fis"/>
</dbReference>
<evidence type="ECO:0000313" key="8">
    <source>
        <dbReference type="EMBL" id="OIQ88895.1"/>
    </source>
</evidence>
<sequence length="435" mass="47624">MRGIAVAGRDGGQGMTARHVLVVDDEVGIRELLYDILQDEGYHVKLAENAAQAREFRQQSRPDLVLLDIWMPDCDGISLLKEWGSVGLLTMPVVMMSGHGTIDTAVEATRIGAFDFLEKPIALQKLLKTVEAALKHAEQAPRADMNLLSLGKSAAINALRERLEQLDSLDTSLLLIGAKGSGAELCARFLHRPDTPWLTLEPSEKLASAPLDFLEQARDGLIFVPEVADIGKSGQKGLQLLLARAQKYGTRVICATTCSLPQLVQQGQFEESLLHVLSAVSLTIPALAEHREDIPDLAKAMATLLAESGEAQFREFDVAALNALRNAEWPGNLAQLNGAVKNLMLTSLGDKISLAEVQRVLAQFEVLEPAASASLPSALDLDQPLREARDAFERLYFEHHINKAGGNMSRVAEAVELERTHLYRKLKQLNVRTKQ</sequence>
<dbReference type="Gene3D" id="1.10.8.60">
    <property type="match status" value="1"/>
</dbReference>
<evidence type="ECO:0000256" key="3">
    <source>
        <dbReference type="ARBA" id="ARBA00022840"/>
    </source>
</evidence>
<protein>
    <submittedName>
        <fullName evidence="8">Transcriptional regulatory protein ZraR</fullName>
    </submittedName>
</protein>
<dbReference type="PANTHER" id="PTHR32071:SF17">
    <property type="entry name" value="TRANSCRIPTIONAL REGULATOR (NTRC FAMILY)"/>
    <property type="match status" value="1"/>
</dbReference>
<dbReference type="Gene3D" id="3.40.50.300">
    <property type="entry name" value="P-loop containing nucleotide triphosphate hydrolases"/>
    <property type="match status" value="1"/>
</dbReference>
<dbReference type="PANTHER" id="PTHR32071">
    <property type="entry name" value="TRANSCRIPTIONAL REGULATORY PROTEIN"/>
    <property type="match status" value="1"/>
</dbReference>
<dbReference type="GO" id="GO:0005524">
    <property type="term" value="F:ATP binding"/>
    <property type="evidence" value="ECO:0007669"/>
    <property type="project" value="UniProtKB-KW"/>
</dbReference>
<dbReference type="SUPFAM" id="SSF52172">
    <property type="entry name" value="CheY-like"/>
    <property type="match status" value="1"/>
</dbReference>
<name>A0A1J5RA34_9ZZZZ</name>
<comment type="caution">
    <text evidence="8">The sequence shown here is derived from an EMBL/GenBank/DDBJ whole genome shotgun (WGS) entry which is preliminary data.</text>
</comment>
<dbReference type="AlphaFoldDB" id="A0A1J5RA34"/>
<dbReference type="PROSITE" id="PS50045">
    <property type="entry name" value="SIGMA54_INTERACT_4"/>
    <property type="match status" value="1"/>
</dbReference>
<dbReference type="Gene3D" id="3.40.50.2300">
    <property type="match status" value="1"/>
</dbReference>
<dbReference type="InterPro" id="IPR001789">
    <property type="entry name" value="Sig_transdc_resp-reg_receiver"/>
</dbReference>
<dbReference type="EMBL" id="MLJW01000353">
    <property type="protein sequence ID" value="OIQ88895.1"/>
    <property type="molecule type" value="Genomic_DNA"/>
</dbReference>
<dbReference type="FunFam" id="3.40.50.2300:FF:000018">
    <property type="entry name" value="DNA-binding transcriptional regulator NtrC"/>
    <property type="match status" value="1"/>
</dbReference>
<keyword evidence="1" id="KW-0597">Phosphoprotein</keyword>
<dbReference type="CDD" id="cd17550">
    <property type="entry name" value="REC_NtrX-like"/>
    <property type="match status" value="1"/>
</dbReference>
<dbReference type="InterPro" id="IPR011006">
    <property type="entry name" value="CheY-like_superfamily"/>
</dbReference>
<dbReference type="SUPFAM" id="SSF46689">
    <property type="entry name" value="Homeodomain-like"/>
    <property type="match status" value="1"/>
</dbReference>
<accession>A0A1J5RA34</accession>
<dbReference type="PROSITE" id="PS50110">
    <property type="entry name" value="RESPONSE_REGULATORY"/>
    <property type="match status" value="1"/>
</dbReference>
<evidence type="ECO:0000259" key="6">
    <source>
        <dbReference type="PROSITE" id="PS50045"/>
    </source>
</evidence>
<dbReference type="InterPro" id="IPR027417">
    <property type="entry name" value="P-loop_NTPase"/>
</dbReference>
<evidence type="ECO:0000259" key="7">
    <source>
        <dbReference type="PROSITE" id="PS50110"/>
    </source>
</evidence>
<evidence type="ECO:0000256" key="5">
    <source>
        <dbReference type="ARBA" id="ARBA00023163"/>
    </source>
</evidence>
<proteinExistence type="predicted"/>
<dbReference type="Gene3D" id="1.10.10.60">
    <property type="entry name" value="Homeodomain-like"/>
    <property type="match status" value="1"/>
</dbReference>
<keyword evidence="5" id="KW-0804">Transcription</keyword>
<gene>
    <name evidence="8" type="primary">zraR_32</name>
    <name evidence="8" type="ORF">GALL_292210</name>
</gene>
<keyword evidence="2" id="KW-0547">Nucleotide-binding</keyword>